<keyword evidence="2" id="KW-1185">Reference proteome</keyword>
<comment type="caution">
    <text evidence="1">The sequence shown here is derived from an EMBL/GenBank/DDBJ whole genome shotgun (WGS) entry which is preliminary data.</text>
</comment>
<protein>
    <recommendedName>
        <fullName evidence="3">Glycine zipper family protein</fullName>
    </recommendedName>
</protein>
<accession>A0ABT5VRD2</accession>
<dbReference type="EMBL" id="JAKJSC010000001">
    <property type="protein sequence ID" value="MDE5416849.1"/>
    <property type="molecule type" value="Genomic_DNA"/>
</dbReference>
<evidence type="ECO:0000313" key="1">
    <source>
        <dbReference type="EMBL" id="MDE5416849.1"/>
    </source>
</evidence>
<name>A0ABT5VRD2_9BACT</name>
<gene>
    <name evidence="1" type="ORF">L3049_02430</name>
</gene>
<dbReference type="Proteomes" id="UP001528920">
    <property type="component" value="Unassembled WGS sequence"/>
</dbReference>
<evidence type="ECO:0000313" key="2">
    <source>
        <dbReference type="Proteomes" id="UP001528920"/>
    </source>
</evidence>
<proteinExistence type="predicted"/>
<dbReference type="RefSeq" id="WP_275108187.1">
    <property type="nucleotide sequence ID" value="NZ_JAKJSC010000001.1"/>
</dbReference>
<organism evidence="1 2">
    <name type="scientific">Paralabilibaculum antarcticum</name>
    <dbReference type="NCBI Taxonomy" id="2912572"/>
    <lineage>
        <taxon>Bacteria</taxon>
        <taxon>Pseudomonadati</taxon>
        <taxon>Bacteroidota</taxon>
        <taxon>Bacteroidia</taxon>
        <taxon>Marinilabiliales</taxon>
        <taxon>Marinifilaceae</taxon>
        <taxon>Paralabilibaculum</taxon>
    </lineage>
</organism>
<reference evidence="1 2" key="1">
    <citation type="submission" date="2022-01" db="EMBL/GenBank/DDBJ databases">
        <title>Labilibaculum sp. nov, a marine bacterium isolated from Antarctica.</title>
        <authorList>
            <person name="Dai W."/>
        </authorList>
    </citation>
    <scope>NUCLEOTIDE SEQUENCE [LARGE SCALE GENOMIC DNA]</scope>
    <source>
        <strain evidence="1 2">DW002</strain>
    </source>
</reference>
<sequence>MTINNIAPLRNTGGNRRLNKAYQKMQSLIDALNEKQIPDEIQQSINRDIESINSFEGTDTELRKYIKKIRYKTLKLVENELELVAINHYRDLYMAIGMALGVAVSTFYDHNGISLIIGLVVGMTLGANMDKKAAAKDKQLNLINQS</sequence>
<evidence type="ECO:0008006" key="3">
    <source>
        <dbReference type="Google" id="ProtNLM"/>
    </source>
</evidence>